<dbReference type="InterPro" id="IPR045584">
    <property type="entry name" value="Pilin-like"/>
</dbReference>
<dbReference type="InterPro" id="IPR027558">
    <property type="entry name" value="Pre_pil_HX9DG_C"/>
</dbReference>
<protein>
    <recommendedName>
        <fullName evidence="2">DUF1559 domain-containing protein</fullName>
    </recommendedName>
</protein>
<name>A0A2S8SSU0_9BACT</name>
<evidence type="ECO:0000313" key="4">
    <source>
        <dbReference type="Proteomes" id="UP000237684"/>
    </source>
</evidence>
<dbReference type="PROSITE" id="PS00409">
    <property type="entry name" value="PROKAR_NTER_METHYL"/>
    <property type="match status" value="1"/>
</dbReference>
<dbReference type="NCBIfam" id="TIGR02532">
    <property type="entry name" value="IV_pilin_GFxxxE"/>
    <property type="match status" value="1"/>
</dbReference>
<dbReference type="EMBL" id="NIGF01000008">
    <property type="protein sequence ID" value="PQV63855.1"/>
    <property type="molecule type" value="Genomic_DNA"/>
</dbReference>
<dbReference type="PANTHER" id="PTHR30093">
    <property type="entry name" value="GENERAL SECRETION PATHWAY PROTEIN G"/>
    <property type="match status" value="1"/>
</dbReference>
<organism evidence="3 4">
    <name type="scientific">Abditibacterium utsteinense</name>
    <dbReference type="NCBI Taxonomy" id="1960156"/>
    <lineage>
        <taxon>Bacteria</taxon>
        <taxon>Pseudomonadati</taxon>
        <taxon>Abditibacteriota</taxon>
        <taxon>Abditibacteriia</taxon>
        <taxon>Abditibacteriales</taxon>
        <taxon>Abditibacteriaceae</taxon>
        <taxon>Abditibacterium</taxon>
    </lineage>
</organism>
<dbReference type="InParanoid" id="A0A2S8SSU0"/>
<keyword evidence="1" id="KW-0812">Transmembrane</keyword>
<keyword evidence="1" id="KW-1133">Transmembrane helix</keyword>
<evidence type="ECO:0000313" key="3">
    <source>
        <dbReference type="EMBL" id="PQV63855.1"/>
    </source>
</evidence>
<accession>A0A2S8SSU0</accession>
<dbReference type="AlphaFoldDB" id="A0A2S8SSU0"/>
<sequence>MRHLLRQSKAGFTLIELLVVIAIISILAAILFPVFGRARENARRASCQSNLKQIGLGLQQYAQDYDGWTSGSVIAGLAWPSVIFPYVKSQQLFACPSGEQEKVTRKNVLGSASTRTYCGSTIPGDGSDGSNIGFGIVRGSLSYGLNNIQDGPGTGTYGWITPGFTEVFGTSGPNGPKTGFSQPGRSASVGVYEPSVEDPTGTIRIFDSWSGYGGQTTCSSVAATSMRAIGHENRTDRYLTDAPSKVASRHFDGFNALFGDGHVKFRKWGSTTANEWSVQSDNPDGSRR</sequence>
<dbReference type="OrthoDB" id="236724at2"/>
<feature type="domain" description="DUF1559" evidence="2">
    <location>
        <begin position="37"/>
        <end position="265"/>
    </location>
</feature>
<gene>
    <name evidence="3" type="ORF">B1R32_10862</name>
</gene>
<feature type="transmembrane region" description="Helical" evidence="1">
    <location>
        <begin position="12"/>
        <end position="35"/>
    </location>
</feature>
<dbReference type="Pfam" id="PF07963">
    <property type="entry name" value="N_methyl"/>
    <property type="match status" value="1"/>
</dbReference>
<comment type="caution">
    <text evidence="3">The sequence shown here is derived from an EMBL/GenBank/DDBJ whole genome shotgun (WGS) entry which is preliminary data.</text>
</comment>
<dbReference type="NCBIfam" id="TIGR04294">
    <property type="entry name" value="pre_pil_HX9DG"/>
    <property type="match status" value="1"/>
</dbReference>
<dbReference type="InterPro" id="IPR012902">
    <property type="entry name" value="N_methyl_site"/>
</dbReference>
<dbReference type="Pfam" id="PF07596">
    <property type="entry name" value="SBP_bac_10"/>
    <property type="match status" value="1"/>
</dbReference>
<dbReference type="RefSeq" id="WP_105483698.1">
    <property type="nucleotide sequence ID" value="NZ_NIGF01000008.1"/>
</dbReference>
<keyword evidence="4" id="KW-1185">Reference proteome</keyword>
<dbReference type="PANTHER" id="PTHR30093:SF2">
    <property type="entry name" value="TYPE II SECRETION SYSTEM PROTEIN H"/>
    <property type="match status" value="1"/>
</dbReference>
<dbReference type="InterPro" id="IPR011453">
    <property type="entry name" value="DUF1559"/>
</dbReference>
<dbReference type="Gene3D" id="3.30.700.10">
    <property type="entry name" value="Glycoprotein, Type 4 Pilin"/>
    <property type="match status" value="1"/>
</dbReference>
<proteinExistence type="predicted"/>
<evidence type="ECO:0000259" key="2">
    <source>
        <dbReference type="Pfam" id="PF07596"/>
    </source>
</evidence>
<keyword evidence="1" id="KW-0472">Membrane</keyword>
<dbReference type="Proteomes" id="UP000237684">
    <property type="component" value="Unassembled WGS sequence"/>
</dbReference>
<dbReference type="SUPFAM" id="SSF54523">
    <property type="entry name" value="Pili subunits"/>
    <property type="match status" value="1"/>
</dbReference>
<reference evidence="3 4" key="1">
    <citation type="journal article" date="2018" name="Syst. Appl. Microbiol.">
        <title>Abditibacterium utsteinense sp. nov., the first cultivated member of candidate phylum FBP, isolated from ice-free Antarctic soil samples.</title>
        <authorList>
            <person name="Tahon G."/>
            <person name="Tytgat B."/>
            <person name="Lebbe L."/>
            <person name="Carlier A."/>
            <person name="Willems A."/>
        </authorList>
    </citation>
    <scope>NUCLEOTIDE SEQUENCE [LARGE SCALE GENOMIC DNA]</scope>
    <source>
        <strain evidence="3 4">LMG 29911</strain>
    </source>
</reference>
<evidence type="ECO:0000256" key="1">
    <source>
        <dbReference type="SAM" id="Phobius"/>
    </source>
</evidence>